<proteinExistence type="predicted"/>
<dbReference type="AlphaFoldDB" id="A0A1B1Y7J9"/>
<dbReference type="STRING" id="1790137.AXE80_10865"/>
<name>A0A1B1Y7J9_9FLAO</name>
<dbReference type="Proteomes" id="UP000092967">
    <property type="component" value="Chromosome"/>
</dbReference>
<reference evidence="1 2" key="1">
    <citation type="submission" date="2016-02" db="EMBL/GenBank/DDBJ databases">
        <authorList>
            <person name="Wen L."/>
            <person name="He K."/>
            <person name="Yang H."/>
        </authorList>
    </citation>
    <scope>NUCLEOTIDE SEQUENCE [LARGE SCALE GENOMIC DNA]</scope>
    <source>
        <strain evidence="1 2">CZ1127</strain>
    </source>
</reference>
<dbReference type="OrthoDB" id="1273109at2"/>
<dbReference type="EMBL" id="CP014224">
    <property type="protein sequence ID" value="ANW96745.1"/>
    <property type="molecule type" value="Genomic_DNA"/>
</dbReference>
<gene>
    <name evidence="1" type="ORF">AXE80_10865</name>
</gene>
<accession>A0A1B1Y7J9</accession>
<evidence type="ECO:0000313" key="2">
    <source>
        <dbReference type="Proteomes" id="UP000092967"/>
    </source>
</evidence>
<protein>
    <submittedName>
        <fullName evidence="1">Uncharacterized protein</fullName>
    </submittedName>
</protein>
<evidence type="ECO:0000313" key="1">
    <source>
        <dbReference type="EMBL" id="ANW96745.1"/>
    </source>
</evidence>
<dbReference type="RefSeq" id="WP_068827187.1">
    <property type="nucleotide sequence ID" value="NZ_CP014224.1"/>
</dbReference>
<organism evidence="1 2">
    <name type="scientific">Wenyingzhuangia fucanilytica</name>
    <dbReference type="NCBI Taxonomy" id="1790137"/>
    <lineage>
        <taxon>Bacteria</taxon>
        <taxon>Pseudomonadati</taxon>
        <taxon>Bacteroidota</taxon>
        <taxon>Flavobacteriia</taxon>
        <taxon>Flavobacteriales</taxon>
        <taxon>Flavobacteriaceae</taxon>
        <taxon>Wenyingzhuangia</taxon>
    </lineage>
</organism>
<sequence>MKIVFDKNEKGSEELKSLLGFVSADFNFNNLNTDIEHATYDVIDVIGSDIYNLITDTYLGDEPLEEAEQAQKTKYAKVMALVPKLQLPILCFALLNYEANNAVSHDGNGRLTTVGETEKLPYEWMIARDESTQRKRAYKGLDILLRELDASELPEWTDSDEYKANKALFINSVKDFSKIIKTFNSYHLLLRLQSFMEDIEQSCILPIITASVFNDLKTKIKSNNLEPADKTLLFLIQKPIAYKALADGYQVLPLEMFPYSVDGHKKKMADNSEDKEKQIHFLETKYKFHLQILADEIAKLNQVEVVVDPMPILEKNNKFVDLS</sequence>
<keyword evidence="2" id="KW-1185">Reference proteome</keyword>
<dbReference type="KEGG" id="wfu:AXE80_10865"/>